<dbReference type="GO" id="GO:0003676">
    <property type="term" value="F:nucleic acid binding"/>
    <property type="evidence" value="ECO:0007669"/>
    <property type="project" value="InterPro"/>
</dbReference>
<dbReference type="InterPro" id="IPR007848">
    <property type="entry name" value="Small_mtfrase_dom"/>
</dbReference>
<dbReference type="EC" id="2.1.1.297" evidence="1"/>
<protein>
    <recommendedName>
        <fullName evidence="1">peptide chain release factor N(5)-glutamine methyltransferase</fullName>
        <ecNumber evidence="1">2.1.1.297</ecNumber>
    </recommendedName>
</protein>
<feature type="domain" description="DUF4261" evidence="7">
    <location>
        <begin position="446"/>
        <end position="518"/>
    </location>
</feature>
<name>A0A8S1IJS8_9CHLO</name>
<proteinExistence type="inferred from homology"/>
<dbReference type="Pfam" id="PF14080">
    <property type="entry name" value="DUF4261"/>
    <property type="match status" value="1"/>
</dbReference>
<evidence type="ECO:0000256" key="1">
    <source>
        <dbReference type="ARBA" id="ARBA00012771"/>
    </source>
</evidence>
<dbReference type="NCBIfam" id="TIGR00536">
    <property type="entry name" value="hemK_fam"/>
    <property type="match status" value="1"/>
</dbReference>
<dbReference type="CDD" id="cd02440">
    <property type="entry name" value="AdoMet_MTases"/>
    <property type="match status" value="1"/>
</dbReference>
<evidence type="ECO:0000259" key="6">
    <source>
        <dbReference type="Pfam" id="PF05175"/>
    </source>
</evidence>
<dbReference type="EMBL" id="CAJHUC010000279">
    <property type="protein sequence ID" value="CAD7694848.1"/>
    <property type="molecule type" value="Genomic_DNA"/>
</dbReference>
<evidence type="ECO:0000256" key="4">
    <source>
        <dbReference type="ARBA" id="ARBA00022691"/>
    </source>
</evidence>
<feature type="domain" description="Release factor glutamine methyltransferase N-terminal" evidence="8">
    <location>
        <begin position="12"/>
        <end position="81"/>
    </location>
</feature>
<evidence type="ECO:0000259" key="7">
    <source>
        <dbReference type="Pfam" id="PF14080"/>
    </source>
</evidence>
<dbReference type="InterPro" id="IPR025357">
    <property type="entry name" value="DUF4261"/>
</dbReference>
<accession>A0A8S1IJS8</accession>
<dbReference type="Gene3D" id="3.40.50.150">
    <property type="entry name" value="Vaccinia Virus protein VP39"/>
    <property type="match status" value="1"/>
</dbReference>
<dbReference type="SUPFAM" id="SSF53335">
    <property type="entry name" value="S-adenosyl-L-methionine-dependent methyltransferases"/>
    <property type="match status" value="1"/>
</dbReference>
<dbReference type="PANTHER" id="PTHR18895">
    <property type="entry name" value="HEMK METHYLTRANSFERASE"/>
    <property type="match status" value="1"/>
</dbReference>
<dbReference type="OrthoDB" id="269872at2759"/>
<dbReference type="GO" id="GO:0032259">
    <property type="term" value="P:methylation"/>
    <property type="evidence" value="ECO:0007669"/>
    <property type="project" value="UniProtKB-KW"/>
</dbReference>
<dbReference type="InterPro" id="IPR050320">
    <property type="entry name" value="N5-glutamine_MTase"/>
</dbReference>
<evidence type="ECO:0000259" key="8">
    <source>
        <dbReference type="Pfam" id="PF17827"/>
    </source>
</evidence>
<dbReference type="InterPro" id="IPR004556">
    <property type="entry name" value="HemK-like"/>
</dbReference>
<evidence type="ECO:0000256" key="5">
    <source>
        <dbReference type="ARBA" id="ARBA00048391"/>
    </source>
</evidence>
<keyword evidence="3" id="KW-0808">Transferase</keyword>
<evidence type="ECO:0000313" key="10">
    <source>
        <dbReference type="Proteomes" id="UP000708148"/>
    </source>
</evidence>
<evidence type="ECO:0000256" key="2">
    <source>
        <dbReference type="ARBA" id="ARBA00022603"/>
    </source>
</evidence>
<dbReference type="InterPro" id="IPR029063">
    <property type="entry name" value="SAM-dependent_MTases_sf"/>
</dbReference>
<dbReference type="NCBIfam" id="TIGR03534">
    <property type="entry name" value="RF_mod_PrmC"/>
    <property type="match status" value="1"/>
</dbReference>
<dbReference type="Pfam" id="PF05175">
    <property type="entry name" value="MTS"/>
    <property type="match status" value="1"/>
</dbReference>
<comment type="catalytic activity">
    <reaction evidence="5">
        <text>L-glutaminyl-[peptide chain release factor] + S-adenosyl-L-methionine = N(5)-methyl-L-glutaminyl-[peptide chain release factor] + S-adenosyl-L-homocysteine + H(+)</text>
        <dbReference type="Rhea" id="RHEA:42896"/>
        <dbReference type="Rhea" id="RHEA-COMP:10271"/>
        <dbReference type="Rhea" id="RHEA-COMP:10272"/>
        <dbReference type="ChEBI" id="CHEBI:15378"/>
        <dbReference type="ChEBI" id="CHEBI:30011"/>
        <dbReference type="ChEBI" id="CHEBI:57856"/>
        <dbReference type="ChEBI" id="CHEBI:59789"/>
        <dbReference type="ChEBI" id="CHEBI:61891"/>
        <dbReference type="EC" id="2.1.1.297"/>
    </reaction>
</comment>
<dbReference type="PANTHER" id="PTHR18895:SF74">
    <property type="entry name" value="MTRF1L RELEASE FACTOR GLUTAMINE METHYLTRANSFERASE"/>
    <property type="match status" value="1"/>
</dbReference>
<dbReference type="Gene3D" id="1.10.8.10">
    <property type="entry name" value="DNA helicase RuvA subunit, C-terminal domain"/>
    <property type="match status" value="1"/>
</dbReference>
<keyword evidence="4" id="KW-0949">S-adenosyl-L-methionine</keyword>
<dbReference type="Pfam" id="PF17827">
    <property type="entry name" value="PrmC_N"/>
    <property type="match status" value="1"/>
</dbReference>
<dbReference type="GO" id="GO:0102559">
    <property type="term" value="F:peptide chain release factor N(5)-glutamine methyltransferase activity"/>
    <property type="evidence" value="ECO:0007669"/>
    <property type="project" value="UniProtKB-EC"/>
</dbReference>
<keyword evidence="10" id="KW-1185">Reference proteome</keyword>
<dbReference type="AlphaFoldDB" id="A0A8S1IJS8"/>
<dbReference type="Proteomes" id="UP000708148">
    <property type="component" value="Unassembled WGS sequence"/>
</dbReference>
<organism evidence="9 10">
    <name type="scientific">Ostreobium quekettii</name>
    <dbReference type="NCBI Taxonomy" id="121088"/>
    <lineage>
        <taxon>Eukaryota</taxon>
        <taxon>Viridiplantae</taxon>
        <taxon>Chlorophyta</taxon>
        <taxon>core chlorophytes</taxon>
        <taxon>Ulvophyceae</taxon>
        <taxon>TCBD clade</taxon>
        <taxon>Bryopsidales</taxon>
        <taxon>Ostreobineae</taxon>
        <taxon>Ostreobiaceae</taxon>
        <taxon>Ostreobium</taxon>
    </lineage>
</organism>
<evidence type="ECO:0000313" key="9">
    <source>
        <dbReference type="EMBL" id="CAD7694848.1"/>
    </source>
</evidence>
<keyword evidence="2" id="KW-0489">Methyltransferase</keyword>
<dbReference type="PROSITE" id="PS00092">
    <property type="entry name" value="N6_MTASE"/>
    <property type="match status" value="1"/>
</dbReference>
<reference evidence="9" key="1">
    <citation type="submission" date="2020-12" db="EMBL/GenBank/DDBJ databases">
        <authorList>
            <person name="Iha C."/>
        </authorList>
    </citation>
    <scope>NUCLEOTIDE SEQUENCE</scope>
</reference>
<dbReference type="HAMAP" id="MF_02126">
    <property type="entry name" value="RF_methyltr_PrmC"/>
    <property type="match status" value="1"/>
</dbReference>
<dbReference type="InterPro" id="IPR019874">
    <property type="entry name" value="RF_methyltr_PrmC"/>
</dbReference>
<evidence type="ECO:0000256" key="3">
    <source>
        <dbReference type="ARBA" id="ARBA00022679"/>
    </source>
</evidence>
<comment type="caution">
    <text evidence="9">The sequence shown here is derived from an EMBL/GenBank/DDBJ whole genome shotgun (WGS) entry which is preliminary data.</text>
</comment>
<gene>
    <name evidence="9" type="ORF">OSTQU699_LOCUS209</name>
</gene>
<dbReference type="InterPro" id="IPR040758">
    <property type="entry name" value="PrmC_N"/>
</dbReference>
<sequence length="522" mass="57453">MPDPAPWTIGRLLNWTTDHFTKVESDSARLDAEVLLAHSLGRERIMLYAAFDEVPPADTRDRFKALVKRRGEGEPVAYLVGSREFYSLPFEVTPDVLIPRPESELIVVTLTDRVKERPASDERLKIADVGTGSGVLAVCAAKYVPNADVLAIDVSPAALAVAKRNAQRHKVDDRVYFVEADLFPANKPDMRLDYIVSNPPYITSEEMTGLDPDVRDYEPHLALDGGPQGTDVIERLLPAAAHRLKPGGSLLMEISPMIAPRVEQLVDQTPGLERRPTIRDLAGHARIVEAQVGDLLAERFSEQAPPEATSVTDRGVTFRWGSINGNYTLVDRPIPWERLEGPCATAWYWPDAKQSLQGHSHHLFVTLVDDEKKPIHTATRMTRLVAALALVADATGIVWGPSGLVHRPEDFATLAAAITPQDLPLHLWIDFRVTQHEDSDALALFTTGLESLGHREFEVPYFAGDAQHLAGATYNVAHYVMEKGPILKDGEAVGLPDGGQVNVNLGPSMIDPDQEVVQLTFE</sequence>
<feature type="domain" description="Methyltransferase small" evidence="6">
    <location>
        <begin position="122"/>
        <end position="206"/>
    </location>
</feature>
<dbReference type="InterPro" id="IPR002052">
    <property type="entry name" value="DNA_methylase_N6_adenine_CS"/>
</dbReference>